<comment type="caution">
    <text evidence="1">The sequence shown here is derived from an EMBL/GenBank/DDBJ whole genome shotgun (WGS) entry which is preliminary data.</text>
</comment>
<sequence length="81" mass="9294">MKRAKCRPKNYQNANSCSCLGNYLCGNDNFTDTNKKSACFFTGMRSRFGFDEATGSETREMPPKKLPKCKQLFLLRQLSLR</sequence>
<gene>
    <name evidence="1" type="ORF">CHX27_10585</name>
</gene>
<evidence type="ECO:0000313" key="2">
    <source>
        <dbReference type="Proteomes" id="UP000216035"/>
    </source>
</evidence>
<name>A0A255ZNT9_9FLAO</name>
<keyword evidence="2" id="KW-1185">Reference proteome</keyword>
<dbReference type="AlphaFoldDB" id="A0A255ZNT9"/>
<evidence type="ECO:0000313" key="1">
    <source>
        <dbReference type="EMBL" id="OYQ43173.1"/>
    </source>
</evidence>
<protein>
    <submittedName>
        <fullName evidence="1">Uncharacterized protein</fullName>
    </submittedName>
</protein>
<proteinExistence type="predicted"/>
<reference evidence="1 2" key="1">
    <citation type="submission" date="2017-07" db="EMBL/GenBank/DDBJ databases">
        <title>Flavobacterium cyanobacteriorum sp. nov., isolated from cyanobacterial aggregates in a eutrophic lake.</title>
        <authorList>
            <person name="Cai H."/>
        </authorList>
    </citation>
    <scope>NUCLEOTIDE SEQUENCE [LARGE SCALE GENOMIC DNA]</scope>
    <source>
        <strain evidence="1 2">TH167</strain>
    </source>
</reference>
<dbReference type="EMBL" id="NOXX01000207">
    <property type="protein sequence ID" value="OYQ43173.1"/>
    <property type="molecule type" value="Genomic_DNA"/>
</dbReference>
<organism evidence="1 2">
    <name type="scientific">Flavobacterium aurantiibacter</name>
    <dbReference type="NCBI Taxonomy" id="2023067"/>
    <lineage>
        <taxon>Bacteria</taxon>
        <taxon>Pseudomonadati</taxon>
        <taxon>Bacteroidota</taxon>
        <taxon>Flavobacteriia</taxon>
        <taxon>Flavobacteriales</taxon>
        <taxon>Flavobacteriaceae</taxon>
        <taxon>Flavobacterium</taxon>
    </lineage>
</organism>
<accession>A0A255ZNT9</accession>
<dbReference type="Proteomes" id="UP000216035">
    <property type="component" value="Unassembled WGS sequence"/>
</dbReference>